<reference evidence="1" key="1">
    <citation type="journal article" date="2019" name="bioRxiv">
        <title>The Genome of the Zebra Mussel, Dreissena polymorpha: A Resource for Invasive Species Research.</title>
        <authorList>
            <person name="McCartney M.A."/>
            <person name="Auch B."/>
            <person name="Kono T."/>
            <person name="Mallez S."/>
            <person name="Zhang Y."/>
            <person name="Obille A."/>
            <person name="Becker A."/>
            <person name="Abrahante J.E."/>
            <person name="Garbe J."/>
            <person name="Badalamenti J.P."/>
            <person name="Herman A."/>
            <person name="Mangelson H."/>
            <person name="Liachko I."/>
            <person name="Sullivan S."/>
            <person name="Sone E.D."/>
            <person name="Koren S."/>
            <person name="Silverstein K.A.T."/>
            <person name="Beckman K.B."/>
            <person name="Gohl D.M."/>
        </authorList>
    </citation>
    <scope>NUCLEOTIDE SEQUENCE</scope>
    <source>
        <strain evidence="1">Duluth1</strain>
        <tissue evidence="1">Whole animal</tissue>
    </source>
</reference>
<protein>
    <submittedName>
        <fullName evidence="1">Uncharacterized protein</fullName>
    </submittedName>
</protein>
<evidence type="ECO:0000313" key="1">
    <source>
        <dbReference type="EMBL" id="KAH3740585.1"/>
    </source>
</evidence>
<evidence type="ECO:0000313" key="2">
    <source>
        <dbReference type="Proteomes" id="UP000828390"/>
    </source>
</evidence>
<comment type="caution">
    <text evidence="1">The sequence shown here is derived from an EMBL/GenBank/DDBJ whole genome shotgun (WGS) entry which is preliminary data.</text>
</comment>
<sequence length="101" mass="11632">MNVHNSCVYIGPQDRQYTGKTRNIVAKFSYFKDREMVRKKWKELDGTGFTVFEQYPPEVIRKKKVIGAENERGEAAGEKSVPGLRYALHRRNPGACLGTRR</sequence>
<organism evidence="1 2">
    <name type="scientific">Dreissena polymorpha</name>
    <name type="common">Zebra mussel</name>
    <name type="synonym">Mytilus polymorpha</name>
    <dbReference type="NCBI Taxonomy" id="45954"/>
    <lineage>
        <taxon>Eukaryota</taxon>
        <taxon>Metazoa</taxon>
        <taxon>Spiralia</taxon>
        <taxon>Lophotrochozoa</taxon>
        <taxon>Mollusca</taxon>
        <taxon>Bivalvia</taxon>
        <taxon>Autobranchia</taxon>
        <taxon>Heteroconchia</taxon>
        <taxon>Euheterodonta</taxon>
        <taxon>Imparidentia</taxon>
        <taxon>Neoheterodontei</taxon>
        <taxon>Myida</taxon>
        <taxon>Dreissenoidea</taxon>
        <taxon>Dreissenidae</taxon>
        <taxon>Dreissena</taxon>
    </lineage>
</organism>
<keyword evidence="2" id="KW-1185">Reference proteome</keyword>
<reference evidence="1" key="2">
    <citation type="submission" date="2020-11" db="EMBL/GenBank/DDBJ databases">
        <authorList>
            <person name="McCartney M.A."/>
            <person name="Auch B."/>
            <person name="Kono T."/>
            <person name="Mallez S."/>
            <person name="Becker A."/>
            <person name="Gohl D.M."/>
            <person name="Silverstein K.A.T."/>
            <person name="Koren S."/>
            <person name="Bechman K.B."/>
            <person name="Herman A."/>
            <person name="Abrahante J.E."/>
            <person name="Garbe J."/>
        </authorList>
    </citation>
    <scope>NUCLEOTIDE SEQUENCE</scope>
    <source>
        <strain evidence="1">Duluth1</strain>
        <tissue evidence="1">Whole animal</tissue>
    </source>
</reference>
<proteinExistence type="predicted"/>
<name>A0A9D4D981_DREPO</name>
<dbReference type="AlphaFoldDB" id="A0A9D4D981"/>
<gene>
    <name evidence="1" type="ORF">DPMN_047291</name>
</gene>
<dbReference type="EMBL" id="JAIWYP010000011">
    <property type="protein sequence ID" value="KAH3740585.1"/>
    <property type="molecule type" value="Genomic_DNA"/>
</dbReference>
<dbReference type="Proteomes" id="UP000828390">
    <property type="component" value="Unassembled WGS sequence"/>
</dbReference>
<accession>A0A9D4D981</accession>